<evidence type="ECO:0000256" key="13">
    <source>
        <dbReference type="HAMAP-Rule" id="MF_01398"/>
    </source>
</evidence>
<gene>
    <name evidence="13" type="primary">atpF</name>
    <name evidence="16" type="ORF">A6A04_04895</name>
</gene>
<dbReference type="EMBL" id="LWQT01000077">
    <property type="protein sequence ID" value="OAN48097.1"/>
    <property type="molecule type" value="Genomic_DNA"/>
</dbReference>
<protein>
    <recommendedName>
        <fullName evidence="13">ATP synthase subunit b</fullName>
    </recommendedName>
    <alternativeName>
        <fullName evidence="13">ATP synthase F(0) sector subunit b</fullName>
    </alternativeName>
    <alternativeName>
        <fullName evidence="13">ATPase subunit I</fullName>
    </alternativeName>
    <alternativeName>
        <fullName evidence="13">F-type ATPase subunit b</fullName>
        <shortName evidence="13">F-ATPase subunit b</shortName>
    </alternativeName>
</protein>
<evidence type="ECO:0000256" key="12">
    <source>
        <dbReference type="ARBA" id="ARBA00037847"/>
    </source>
</evidence>
<keyword evidence="8 13" id="KW-0472">Membrane</keyword>
<name>A0A178MIV8_9PROT</name>
<keyword evidence="2 13" id="KW-0813">Transport</keyword>
<dbReference type="AlphaFoldDB" id="A0A178MIV8"/>
<comment type="subcellular location">
    <subcellularLocation>
        <location evidence="13">Cell membrane</location>
        <topology evidence="13">Single-pass membrane protein</topology>
    </subcellularLocation>
    <subcellularLocation>
        <location evidence="12">Endomembrane system</location>
        <topology evidence="12">Single-pass membrane protein</topology>
    </subcellularLocation>
</comment>
<evidence type="ECO:0000256" key="7">
    <source>
        <dbReference type="ARBA" id="ARBA00023065"/>
    </source>
</evidence>
<evidence type="ECO:0000313" key="17">
    <source>
        <dbReference type="Proteomes" id="UP000078428"/>
    </source>
</evidence>
<evidence type="ECO:0000256" key="3">
    <source>
        <dbReference type="ARBA" id="ARBA00022547"/>
    </source>
</evidence>
<dbReference type="CDD" id="cd06503">
    <property type="entry name" value="ATP-synt_Fo_b"/>
    <property type="match status" value="1"/>
</dbReference>
<evidence type="ECO:0000256" key="11">
    <source>
        <dbReference type="ARBA" id="ARBA00025614"/>
    </source>
</evidence>
<evidence type="ECO:0000256" key="10">
    <source>
        <dbReference type="ARBA" id="ARBA00025198"/>
    </source>
</evidence>
<dbReference type="PANTHER" id="PTHR33445:SF1">
    <property type="entry name" value="ATP SYNTHASE SUBUNIT B"/>
    <property type="match status" value="1"/>
</dbReference>
<evidence type="ECO:0000256" key="4">
    <source>
        <dbReference type="ARBA" id="ARBA00022692"/>
    </source>
</evidence>
<dbReference type="OrthoDB" id="9805716at2"/>
<dbReference type="Pfam" id="PF00430">
    <property type="entry name" value="ATP-synt_B"/>
    <property type="match status" value="1"/>
</dbReference>
<evidence type="ECO:0000256" key="15">
    <source>
        <dbReference type="SAM" id="Coils"/>
    </source>
</evidence>
<comment type="function">
    <text evidence="10 13">F(1)F(0) ATP synthase produces ATP from ADP in the presence of a proton or sodium gradient. F-type ATPases consist of two structural domains, F(1) containing the extramembraneous catalytic core and F(0) containing the membrane proton channel, linked together by a central stalk and a peripheral stalk. During catalysis, ATP synthesis in the catalytic domain of F(1) is coupled via a rotary mechanism of the central stalk subunits to proton translocation.</text>
</comment>
<dbReference type="GO" id="GO:0045259">
    <property type="term" value="C:proton-transporting ATP synthase complex"/>
    <property type="evidence" value="ECO:0007669"/>
    <property type="project" value="UniProtKB-KW"/>
</dbReference>
<dbReference type="Proteomes" id="UP000078428">
    <property type="component" value="Unassembled WGS sequence"/>
</dbReference>
<dbReference type="InterPro" id="IPR050059">
    <property type="entry name" value="ATP_synthase_B_chain"/>
</dbReference>
<keyword evidence="15" id="KW-0175">Coiled coil</keyword>
<keyword evidence="3 13" id="KW-0138">CF(0)</keyword>
<reference evidence="16 17" key="1">
    <citation type="submission" date="2016-04" db="EMBL/GenBank/DDBJ databases">
        <title>Draft genome sequence of freshwater magnetotactic bacteria Magnetospirillum marisnigri SP-1 and Magnetospirillum moscoviense BB-1.</title>
        <authorList>
            <person name="Koziaeva V."/>
            <person name="Dziuba M.V."/>
            <person name="Ivanov T.M."/>
            <person name="Kuznetsov B."/>
            <person name="Grouzdev D.S."/>
        </authorList>
    </citation>
    <scope>NUCLEOTIDE SEQUENCE [LARGE SCALE GENOMIC DNA]</scope>
    <source>
        <strain evidence="16 17">SP-1</strain>
    </source>
</reference>
<dbReference type="STRING" id="1285242.A6A04_04895"/>
<evidence type="ECO:0000256" key="9">
    <source>
        <dbReference type="ARBA" id="ARBA00023310"/>
    </source>
</evidence>
<evidence type="ECO:0000256" key="1">
    <source>
        <dbReference type="ARBA" id="ARBA00005513"/>
    </source>
</evidence>
<organism evidence="16 17">
    <name type="scientific">Paramagnetospirillum marisnigri</name>
    <dbReference type="NCBI Taxonomy" id="1285242"/>
    <lineage>
        <taxon>Bacteria</taxon>
        <taxon>Pseudomonadati</taxon>
        <taxon>Pseudomonadota</taxon>
        <taxon>Alphaproteobacteria</taxon>
        <taxon>Rhodospirillales</taxon>
        <taxon>Magnetospirillaceae</taxon>
        <taxon>Paramagnetospirillum</taxon>
    </lineage>
</organism>
<feature type="transmembrane region" description="Helical" evidence="13">
    <location>
        <begin position="12"/>
        <end position="35"/>
    </location>
</feature>
<comment type="subunit">
    <text evidence="13">F-type ATPases have 2 components, F(1) - the catalytic core - and F(0) - the membrane proton channel. F(1) has five subunits: alpha(3), beta(3), gamma(1), delta(1), epsilon(1). F(0) has three main subunits: a(1), b(2) and c(10-14). The alpha and beta chains form an alternating ring which encloses part of the gamma chain. F(1) is attached to F(0) by a central stalk formed by the gamma and epsilon chains, while a peripheral stalk is formed by the delta and b chains.</text>
</comment>
<dbReference type="GO" id="GO:0046961">
    <property type="term" value="F:proton-transporting ATPase activity, rotational mechanism"/>
    <property type="evidence" value="ECO:0007669"/>
    <property type="project" value="TreeGrafter"/>
</dbReference>
<keyword evidence="4 13" id="KW-0812">Transmembrane</keyword>
<dbReference type="GO" id="GO:0046933">
    <property type="term" value="F:proton-transporting ATP synthase activity, rotational mechanism"/>
    <property type="evidence" value="ECO:0007669"/>
    <property type="project" value="UniProtKB-UniRule"/>
</dbReference>
<accession>A0A178MIV8</accession>
<comment type="similarity">
    <text evidence="1 13 14">Belongs to the ATPase B chain family.</text>
</comment>
<evidence type="ECO:0000256" key="6">
    <source>
        <dbReference type="ARBA" id="ARBA00022989"/>
    </source>
</evidence>
<comment type="caution">
    <text evidence="16">The sequence shown here is derived from an EMBL/GenBank/DDBJ whole genome shotgun (WGS) entry which is preliminary data.</text>
</comment>
<keyword evidence="7 13" id="KW-0406">Ion transport</keyword>
<dbReference type="GO" id="GO:0005886">
    <property type="term" value="C:plasma membrane"/>
    <property type="evidence" value="ECO:0007669"/>
    <property type="project" value="UniProtKB-SubCell"/>
</dbReference>
<dbReference type="RefSeq" id="WP_068494303.1">
    <property type="nucleotide sequence ID" value="NZ_LWQT01000077.1"/>
</dbReference>
<dbReference type="InterPro" id="IPR002146">
    <property type="entry name" value="ATP_synth_b/b'su_bac/chlpt"/>
</dbReference>
<keyword evidence="9 13" id="KW-0066">ATP synthesis</keyword>
<evidence type="ECO:0000256" key="5">
    <source>
        <dbReference type="ARBA" id="ARBA00022781"/>
    </source>
</evidence>
<dbReference type="PANTHER" id="PTHR33445">
    <property type="entry name" value="ATP SYNTHASE SUBUNIT B', CHLOROPLASTIC"/>
    <property type="match status" value="1"/>
</dbReference>
<proteinExistence type="inferred from homology"/>
<dbReference type="Gene3D" id="6.10.250.1580">
    <property type="match status" value="1"/>
</dbReference>
<keyword evidence="6 13" id="KW-1133">Transmembrane helix</keyword>
<evidence type="ECO:0000313" key="16">
    <source>
        <dbReference type="EMBL" id="OAN48097.1"/>
    </source>
</evidence>
<keyword evidence="5 13" id="KW-0375">Hydrogen ion transport</keyword>
<keyword evidence="13" id="KW-1003">Cell membrane</keyword>
<comment type="function">
    <text evidence="11">Component of the F(0) channel, it forms part of the peripheral stalk, linking F(1) to F(0). The b'-subunit is a diverged and duplicated form of b found in plants and photosynthetic bacteria.</text>
</comment>
<evidence type="ECO:0000256" key="8">
    <source>
        <dbReference type="ARBA" id="ARBA00023136"/>
    </source>
</evidence>
<dbReference type="HAMAP" id="MF_01398">
    <property type="entry name" value="ATP_synth_b_bprime"/>
    <property type="match status" value="1"/>
</dbReference>
<sequence>MPQFDPTFFTPQLFWLLLTFVTLYFVMTTVALPKIGAVLDERQRKIDDNLDKAAQLKAEAEAAVAAYEKALAESRAHAHSVIKEASDRLAAQAEERNKALSAKLAEQIKSGEARIAEAKDKALANVRDVAIEVAGSVFDRLVGASADAAKLEAAVASALKEHGK</sequence>
<feature type="coiled-coil region" evidence="15">
    <location>
        <begin position="39"/>
        <end position="121"/>
    </location>
</feature>
<keyword evidence="17" id="KW-1185">Reference proteome</keyword>
<evidence type="ECO:0000256" key="2">
    <source>
        <dbReference type="ARBA" id="ARBA00022448"/>
    </source>
</evidence>
<dbReference type="GO" id="GO:0012505">
    <property type="term" value="C:endomembrane system"/>
    <property type="evidence" value="ECO:0007669"/>
    <property type="project" value="UniProtKB-SubCell"/>
</dbReference>
<evidence type="ECO:0000256" key="14">
    <source>
        <dbReference type="RuleBase" id="RU003848"/>
    </source>
</evidence>